<dbReference type="EMBL" id="VEPZ02000070">
    <property type="protein sequence ID" value="KAE8734387.1"/>
    <property type="molecule type" value="Genomic_DNA"/>
</dbReference>
<name>A0A6A3D110_HIBSY</name>
<sequence length="177" mass="19541">MVATGHTSTWYRDYWMSQHQDEDGFYNNAEDDGFDGTDIADLLPDTFDLISDEDLSGIDLQLEELVQEMESTSPPLPSNAGTGLEKDAETLMKNLSLLQSSPRVQRSEAGRNPYSRERGGGGGGGGVQCRGLKWPARSDGGWWTSKHAPRAANRVAHEFARWAAHCTLPIWFVSDVP</sequence>
<feature type="compositionally biased region" description="Basic and acidic residues" evidence="1">
    <location>
        <begin position="105"/>
        <end position="119"/>
    </location>
</feature>
<evidence type="ECO:0000313" key="2">
    <source>
        <dbReference type="EMBL" id="KAE8734387.1"/>
    </source>
</evidence>
<dbReference type="Proteomes" id="UP000436088">
    <property type="component" value="Unassembled WGS sequence"/>
</dbReference>
<protein>
    <submittedName>
        <fullName evidence="2">P-loop containing nucleoside triphosphate hydrolases superfamily protein isoform 1</fullName>
    </submittedName>
</protein>
<feature type="region of interest" description="Disordered" evidence="1">
    <location>
        <begin position="102"/>
        <end position="127"/>
    </location>
</feature>
<dbReference type="PANTHER" id="PTHR33790:SF10">
    <property type="entry name" value="PROTEIN EARLY RESPONSIVE TO DEHYDRATION 15"/>
    <property type="match status" value="1"/>
</dbReference>
<organism evidence="2 3">
    <name type="scientific">Hibiscus syriacus</name>
    <name type="common">Rose of Sharon</name>
    <dbReference type="NCBI Taxonomy" id="106335"/>
    <lineage>
        <taxon>Eukaryota</taxon>
        <taxon>Viridiplantae</taxon>
        <taxon>Streptophyta</taxon>
        <taxon>Embryophyta</taxon>
        <taxon>Tracheophyta</taxon>
        <taxon>Spermatophyta</taxon>
        <taxon>Magnoliopsida</taxon>
        <taxon>eudicotyledons</taxon>
        <taxon>Gunneridae</taxon>
        <taxon>Pentapetalae</taxon>
        <taxon>rosids</taxon>
        <taxon>malvids</taxon>
        <taxon>Malvales</taxon>
        <taxon>Malvaceae</taxon>
        <taxon>Malvoideae</taxon>
        <taxon>Hibiscus</taxon>
    </lineage>
</organism>
<dbReference type="InterPro" id="IPR040414">
    <property type="entry name" value="CID1/CID2"/>
</dbReference>
<evidence type="ECO:0000313" key="3">
    <source>
        <dbReference type="Proteomes" id="UP000436088"/>
    </source>
</evidence>
<gene>
    <name evidence="2" type="ORF">F3Y22_tig00000765pilonHSYRG00052</name>
</gene>
<dbReference type="GO" id="GO:0016787">
    <property type="term" value="F:hydrolase activity"/>
    <property type="evidence" value="ECO:0007669"/>
    <property type="project" value="UniProtKB-KW"/>
</dbReference>
<dbReference type="AlphaFoldDB" id="A0A6A3D110"/>
<keyword evidence="2" id="KW-0378">Hydrolase</keyword>
<accession>A0A6A3D110</accession>
<dbReference type="PANTHER" id="PTHR33790">
    <property type="entry name" value="OS05G0344200 PROTEIN"/>
    <property type="match status" value="1"/>
</dbReference>
<evidence type="ECO:0000256" key="1">
    <source>
        <dbReference type="SAM" id="MobiDB-lite"/>
    </source>
</evidence>
<reference evidence="2" key="1">
    <citation type="submission" date="2019-09" db="EMBL/GenBank/DDBJ databases">
        <title>Draft genome information of white flower Hibiscus syriacus.</title>
        <authorList>
            <person name="Kim Y.-M."/>
        </authorList>
    </citation>
    <scope>NUCLEOTIDE SEQUENCE [LARGE SCALE GENOMIC DNA]</scope>
    <source>
        <strain evidence="2">YM2019G1</strain>
    </source>
</reference>
<proteinExistence type="predicted"/>
<comment type="caution">
    <text evidence="2">The sequence shown here is derived from an EMBL/GenBank/DDBJ whole genome shotgun (WGS) entry which is preliminary data.</text>
</comment>
<keyword evidence="3" id="KW-1185">Reference proteome</keyword>